<feature type="transmembrane region" description="Helical" evidence="6">
    <location>
        <begin position="116"/>
        <end position="137"/>
    </location>
</feature>
<feature type="transmembrane region" description="Helical" evidence="6">
    <location>
        <begin position="294"/>
        <end position="312"/>
    </location>
</feature>
<evidence type="ECO:0000256" key="3">
    <source>
        <dbReference type="ARBA" id="ARBA00022692"/>
    </source>
</evidence>
<evidence type="ECO:0000313" key="9">
    <source>
        <dbReference type="Proteomes" id="UP000184292"/>
    </source>
</evidence>
<dbReference type="PROSITE" id="PS50850">
    <property type="entry name" value="MFS"/>
    <property type="match status" value="1"/>
</dbReference>
<dbReference type="CDD" id="cd17320">
    <property type="entry name" value="MFS_MdfA_MDR_like"/>
    <property type="match status" value="1"/>
</dbReference>
<dbReference type="Gene3D" id="1.20.1720.10">
    <property type="entry name" value="Multidrug resistance protein D"/>
    <property type="match status" value="1"/>
</dbReference>
<dbReference type="PANTHER" id="PTHR23502">
    <property type="entry name" value="MAJOR FACILITATOR SUPERFAMILY"/>
    <property type="match status" value="1"/>
</dbReference>
<evidence type="ECO:0000256" key="2">
    <source>
        <dbReference type="ARBA" id="ARBA00022448"/>
    </source>
</evidence>
<evidence type="ECO:0000256" key="4">
    <source>
        <dbReference type="ARBA" id="ARBA00022989"/>
    </source>
</evidence>
<protein>
    <submittedName>
        <fullName evidence="8">MFS transporter, DHA1 family, bicyclomycin/chloramphenicol resistance protein</fullName>
    </submittedName>
</protein>
<dbReference type="Pfam" id="PF07690">
    <property type="entry name" value="MFS_1"/>
    <property type="match status" value="1"/>
</dbReference>
<keyword evidence="5 6" id="KW-0472">Membrane</keyword>
<keyword evidence="4 6" id="KW-1133">Transmembrane helix</keyword>
<evidence type="ECO:0000256" key="1">
    <source>
        <dbReference type="ARBA" id="ARBA00004141"/>
    </source>
</evidence>
<dbReference type="GO" id="GO:0022857">
    <property type="term" value="F:transmembrane transporter activity"/>
    <property type="evidence" value="ECO:0007669"/>
    <property type="project" value="InterPro"/>
</dbReference>
<keyword evidence="3 6" id="KW-0812">Transmembrane</keyword>
<dbReference type="InterPro" id="IPR020846">
    <property type="entry name" value="MFS_dom"/>
</dbReference>
<evidence type="ECO:0000256" key="6">
    <source>
        <dbReference type="SAM" id="Phobius"/>
    </source>
</evidence>
<feature type="transmembrane region" description="Helical" evidence="6">
    <location>
        <begin position="90"/>
        <end position="110"/>
    </location>
</feature>
<dbReference type="PROSITE" id="PS00216">
    <property type="entry name" value="SUGAR_TRANSPORT_1"/>
    <property type="match status" value="1"/>
</dbReference>
<feature type="domain" description="Major facilitator superfamily (MFS) profile" evidence="7">
    <location>
        <begin position="24"/>
        <end position="416"/>
    </location>
</feature>
<feature type="transmembrane region" description="Helical" evidence="6">
    <location>
        <begin position="389"/>
        <end position="409"/>
    </location>
</feature>
<feature type="transmembrane region" description="Helical" evidence="6">
    <location>
        <begin position="63"/>
        <end position="83"/>
    </location>
</feature>
<feature type="transmembrane region" description="Helical" evidence="6">
    <location>
        <begin position="24"/>
        <end position="43"/>
    </location>
</feature>
<dbReference type="GO" id="GO:0042908">
    <property type="term" value="P:xenobiotic transport"/>
    <property type="evidence" value="ECO:0007669"/>
    <property type="project" value="UniProtKB-ARBA"/>
</dbReference>
<proteinExistence type="predicted"/>
<comment type="subcellular location">
    <subcellularLocation>
        <location evidence="1">Membrane</location>
        <topology evidence="1">Multi-pass membrane protein</topology>
    </subcellularLocation>
</comment>
<dbReference type="InterPro" id="IPR011701">
    <property type="entry name" value="MFS"/>
</dbReference>
<dbReference type="Proteomes" id="UP000184292">
    <property type="component" value="Unassembled WGS sequence"/>
</dbReference>
<accession>A0A1M6A6C7</accession>
<feature type="transmembrane region" description="Helical" evidence="6">
    <location>
        <begin position="266"/>
        <end position="287"/>
    </location>
</feature>
<dbReference type="PANTHER" id="PTHR23502:SF132">
    <property type="entry name" value="POLYAMINE TRANSPORTER 2-RELATED"/>
    <property type="match status" value="1"/>
</dbReference>
<keyword evidence="9" id="KW-1185">Reference proteome</keyword>
<dbReference type="AlphaFoldDB" id="A0A1M6A6C7"/>
<gene>
    <name evidence="8" type="ORF">SAMN05444417_0257</name>
</gene>
<dbReference type="InterPro" id="IPR005829">
    <property type="entry name" value="Sugar_transporter_CS"/>
</dbReference>
<sequence length="419" mass="44177">MTDATETDLDRPAPPGRRLSRPEFVGMTALLFAIVAFSIDSMLPALPDMAAELTPDDPNRAQLILTAFVFGMGLGTFAAGPLSDALGRKAIINGGIALYIVGALLASVATSLETLLAARVLQGLGAAGPRIAILAMVRDLYGGRRMAQIMSFVMMVFILIPAAAPSVGVLITDGFGWRALFIAYCIFAVVASSWFNLRQPETLPPGRRRPVRIGTMRSALKEVFSQRVVVIYLAVLTLGFGQMFALLSSIAQIYVTGYDMEASFPVWFLIGGLLSGVGTVSNAGLVMRLGMRRIAIFAYAMLSLASLALLALEWTGVVGELPPFGLFFAWQVIVLAAAGLTFGNLNALALEPLGHIAGLASSVIGAVSTVLAVAIAAPIGLMFDGTPTPLLWGVLVCSVLAFVLMRASVRIDPERSGAD</sequence>
<feature type="transmembrane region" description="Helical" evidence="6">
    <location>
        <begin position="177"/>
        <end position="197"/>
    </location>
</feature>
<evidence type="ECO:0000313" key="8">
    <source>
        <dbReference type="EMBL" id="SHI32031.1"/>
    </source>
</evidence>
<feature type="transmembrane region" description="Helical" evidence="6">
    <location>
        <begin position="229"/>
        <end position="254"/>
    </location>
</feature>
<dbReference type="SUPFAM" id="SSF103473">
    <property type="entry name" value="MFS general substrate transporter"/>
    <property type="match status" value="1"/>
</dbReference>
<keyword evidence="2" id="KW-0813">Transport</keyword>
<dbReference type="RefSeq" id="WP_073325837.1">
    <property type="nucleotide sequence ID" value="NZ_FQYO01000001.1"/>
</dbReference>
<organism evidence="8 9">
    <name type="scientific">Wenxinia saemankumensis</name>
    <dbReference type="NCBI Taxonomy" id="1447782"/>
    <lineage>
        <taxon>Bacteria</taxon>
        <taxon>Pseudomonadati</taxon>
        <taxon>Pseudomonadota</taxon>
        <taxon>Alphaproteobacteria</taxon>
        <taxon>Rhodobacterales</taxon>
        <taxon>Roseobacteraceae</taxon>
        <taxon>Wenxinia</taxon>
    </lineage>
</organism>
<reference evidence="8 9" key="1">
    <citation type="submission" date="2016-11" db="EMBL/GenBank/DDBJ databases">
        <authorList>
            <person name="Jaros S."/>
            <person name="Januszkiewicz K."/>
            <person name="Wedrychowicz H."/>
        </authorList>
    </citation>
    <scope>NUCLEOTIDE SEQUENCE [LARGE SCALE GENOMIC DNA]</scope>
    <source>
        <strain evidence="8 9">DSM 100565</strain>
    </source>
</reference>
<evidence type="ECO:0000259" key="7">
    <source>
        <dbReference type="PROSITE" id="PS50850"/>
    </source>
</evidence>
<feature type="transmembrane region" description="Helical" evidence="6">
    <location>
        <begin position="149"/>
        <end position="171"/>
    </location>
</feature>
<name>A0A1M6A6C7_9RHOB</name>
<dbReference type="EMBL" id="FQYO01000001">
    <property type="protein sequence ID" value="SHI32031.1"/>
    <property type="molecule type" value="Genomic_DNA"/>
</dbReference>
<dbReference type="GO" id="GO:0005886">
    <property type="term" value="C:plasma membrane"/>
    <property type="evidence" value="ECO:0007669"/>
    <property type="project" value="TreeGrafter"/>
</dbReference>
<dbReference type="GO" id="GO:0140115">
    <property type="term" value="P:export across plasma membrane"/>
    <property type="evidence" value="ECO:0007669"/>
    <property type="project" value="UniProtKB-ARBA"/>
</dbReference>
<feature type="transmembrane region" description="Helical" evidence="6">
    <location>
        <begin position="357"/>
        <end position="383"/>
    </location>
</feature>
<evidence type="ECO:0000256" key="5">
    <source>
        <dbReference type="ARBA" id="ARBA00023136"/>
    </source>
</evidence>
<feature type="transmembrane region" description="Helical" evidence="6">
    <location>
        <begin position="324"/>
        <end position="345"/>
    </location>
</feature>
<dbReference type="InterPro" id="IPR036259">
    <property type="entry name" value="MFS_trans_sf"/>
</dbReference>
<dbReference type="STRING" id="1447782.SAMN05444417_0257"/>